<feature type="compositionally biased region" description="Polar residues" evidence="6">
    <location>
        <begin position="190"/>
        <end position="201"/>
    </location>
</feature>
<keyword evidence="4" id="KW-0067">ATP-binding</keyword>
<evidence type="ECO:0000256" key="3">
    <source>
        <dbReference type="ARBA" id="ARBA00022806"/>
    </source>
</evidence>
<dbReference type="GO" id="GO:0005524">
    <property type="term" value="F:ATP binding"/>
    <property type="evidence" value="ECO:0007669"/>
    <property type="project" value="UniProtKB-KW"/>
</dbReference>
<evidence type="ECO:0000313" key="10">
    <source>
        <dbReference type="Proteomes" id="UP000290408"/>
    </source>
</evidence>
<evidence type="ECO:0000256" key="6">
    <source>
        <dbReference type="SAM" id="MobiDB-lite"/>
    </source>
</evidence>
<dbReference type="EMBL" id="CP036164">
    <property type="protein sequence ID" value="QBF47861.1"/>
    <property type="molecule type" value="Genomic_DNA"/>
</dbReference>
<feature type="domain" description="Helicase C-terminal" evidence="8">
    <location>
        <begin position="425"/>
        <end position="591"/>
    </location>
</feature>
<dbReference type="KEGG" id="jli:EXU32_03555"/>
<dbReference type="OrthoDB" id="9805696at2"/>
<dbReference type="Pfam" id="PF00271">
    <property type="entry name" value="Helicase_C"/>
    <property type="match status" value="1"/>
</dbReference>
<dbReference type="GO" id="GO:0016787">
    <property type="term" value="F:hydrolase activity"/>
    <property type="evidence" value="ECO:0007669"/>
    <property type="project" value="UniProtKB-KW"/>
</dbReference>
<evidence type="ECO:0000259" key="7">
    <source>
        <dbReference type="PROSITE" id="PS51192"/>
    </source>
</evidence>
<organism evidence="9 10">
    <name type="scientific">Janibacter limosus</name>
    <dbReference type="NCBI Taxonomy" id="53458"/>
    <lineage>
        <taxon>Bacteria</taxon>
        <taxon>Bacillati</taxon>
        <taxon>Actinomycetota</taxon>
        <taxon>Actinomycetes</taxon>
        <taxon>Micrococcales</taxon>
        <taxon>Intrasporangiaceae</taxon>
        <taxon>Janibacter</taxon>
    </lineage>
</organism>
<gene>
    <name evidence="9" type="ORF">EXU32_03555</name>
</gene>
<dbReference type="SMART" id="SM00487">
    <property type="entry name" value="DEXDc"/>
    <property type="match status" value="1"/>
</dbReference>
<feature type="compositionally biased region" description="Basic and acidic residues" evidence="6">
    <location>
        <begin position="1"/>
        <end position="141"/>
    </location>
</feature>
<evidence type="ECO:0000256" key="1">
    <source>
        <dbReference type="ARBA" id="ARBA00022741"/>
    </source>
</evidence>
<dbReference type="InterPro" id="IPR001650">
    <property type="entry name" value="Helicase_C-like"/>
</dbReference>
<proteinExistence type="inferred from homology"/>
<keyword evidence="1" id="KW-0547">Nucleotide-binding</keyword>
<dbReference type="STRING" id="1216970.GCA_001570985_00329"/>
<keyword evidence="10" id="KW-1185">Reference proteome</keyword>
<dbReference type="InterPro" id="IPR014001">
    <property type="entry name" value="Helicase_ATP-bd"/>
</dbReference>
<dbReference type="CDD" id="cd18787">
    <property type="entry name" value="SF2_C_DEAD"/>
    <property type="match status" value="1"/>
</dbReference>
<feature type="compositionally biased region" description="Gly residues" evidence="6">
    <location>
        <begin position="630"/>
        <end position="645"/>
    </location>
</feature>
<protein>
    <submittedName>
        <fullName evidence="9">DEAD/DEAH box helicase</fullName>
    </submittedName>
</protein>
<keyword evidence="3 9" id="KW-0347">Helicase</keyword>
<dbReference type="SMART" id="SM00490">
    <property type="entry name" value="HELICc"/>
    <property type="match status" value="1"/>
</dbReference>
<evidence type="ECO:0000256" key="5">
    <source>
        <dbReference type="ARBA" id="ARBA00038437"/>
    </source>
</evidence>
<sequence>MRRDGTEDRGQRTWERREDRGGYQGQRRDTRGDDRRGGGYQGRDERTDDRGGFQRRDDRTSDRGGFQRRDSQGDDRRGGGFQRRDSQGDDRRGGGFQRRDDRSDERGAYQRRDERRGGVERRSGSDDRRRGPAPRFDREQTGGRPARWQRDGDDSRRGPAPRFEREQNRRGFAPRHDQTEDPEALRQEADTWTSSARTSVSGPVEVAQDNGFAALGVPEVLVERLARDGITAPFAIQEAALPDALAGKDVLGRGQTGSGKTLAFGLPMLARLAGGRARSRKPRALILVPTRELAMQVSDSLEPLVHVCGLRIKLVAGGLSYTGQTAALDKGVDVLVATPGRLVDLLDRGALTLDEVEVAVLDEADHMADMGFLPSVTRILDDCAPGGQRLLFSATLDRGVSDLVDRYMTDPVTHNTNDVGASVTTMDHHLLLIEPQVKKQMTAKIAARSGRTVIFARTKLGCERIAGQLREEGIAAAPLHGGLTQSSRNKTIGAFRTGTLPVLVATDVAARGIHVDNVTLVMQVDPPADHKDYLHRAGRTARAGEKGSVVTLVLPHQRKDVTRMAAQAGLEARPIKTELDAEVLTDMGAIEPSGQPISDADFRKLVDPRPARRHSGTGGPRGARDHRGGNRGGGRQGGYRGRSRD</sequence>
<dbReference type="Gene3D" id="3.40.50.300">
    <property type="entry name" value="P-loop containing nucleotide triphosphate hydrolases"/>
    <property type="match status" value="2"/>
</dbReference>
<dbReference type="Proteomes" id="UP000290408">
    <property type="component" value="Chromosome"/>
</dbReference>
<comment type="similarity">
    <text evidence="5">Belongs to the DEAD box helicase family.</text>
</comment>
<keyword evidence="2" id="KW-0378">Hydrolase</keyword>
<dbReference type="GO" id="GO:0005829">
    <property type="term" value="C:cytosol"/>
    <property type="evidence" value="ECO:0007669"/>
    <property type="project" value="TreeGrafter"/>
</dbReference>
<name>A0A4P6MVK8_9MICO</name>
<dbReference type="GO" id="GO:0003724">
    <property type="term" value="F:RNA helicase activity"/>
    <property type="evidence" value="ECO:0007669"/>
    <property type="project" value="TreeGrafter"/>
</dbReference>
<accession>A0A4P6MVK8</accession>
<evidence type="ECO:0000256" key="4">
    <source>
        <dbReference type="ARBA" id="ARBA00022840"/>
    </source>
</evidence>
<dbReference type="InterPro" id="IPR027417">
    <property type="entry name" value="P-loop_NTPase"/>
</dbReference>
<feature type="region of interest" description="Disordered" evidence="6">
    <location>
        <begin position="1"/>
        <end position="202"/>
    </location>
</feature>
<dbReference type="Pfam" id="PF00270">
    <property type="entry name" value="DEAD"/>
    <property type="match status" value="1"/>
</dbReference>
<evidence type="ECO:0000313" key="9">
    <source>
        <dbReference type="EMBL" id="QBF47861.1"/>
    </source>
</evidence>
<dbReference type="InterPro" id="IPR050079">
    <property type="entry name" value="DEAD_box_RNA_helicase"/>
</dbReference>
<dbReference type="PANTHER" id="PTHR47959">
    <property type="entry name" value="ATP-DEPENDENT RNA HELICASE RHLE-RELATED"/>
    <property type="match status" value="1"/>
</dbReference>
<dbReference type="CDD" id="cd00268">
    <property type="entry name" value="DEADc"/>
    <property type="match status" value="1"/>
</dbReference>
<dbReference type="InterPro" id="IPR044742">
    <property type="entry name" value="DEAD/DEAH_RhlB"/>
</dbReference>
<feature type="compositionally biased region" description="Basic and acidic residues" evidence="6">
    <location>
        <begin position="600"/>
        <end position="610"/>
    </location>
</feature>
<dbReference type="GO" id="GO:0003676">
    <property type="term" value="F:nucleic acid binding"/>
    <property type="evidence" value="ECO:0007669"/>
    <property type="project" value="InterPro"/>
</dbReference>
<reference evidence="9 10" key="1">
    <citation type="submission" date="2019-02" db="EMBL/GenBank/DDBJ databases">
        <title>Genomic data mining of an Antarctic deep-sea actinobacterium, Janibacterlimosus P3-3-X1.</title>
        <authorList>
            <person name="Liao L."/>
            <person name="Chen B."/>
        </authorList>
    </citation>
    <scope>NUCLEOTIDE SEQUENCE [LARGE SCALE GENOMIC DNA]</scope>
    <source>
        <strain evidence="9 10">P3-3-X1</strain>
    </source>
</reference>
<dbReference type="SUPFAM" id="SSF52540">
    <property type="entry name" value="P-loop containing nucleoside triphosphate hydrolases"/>
    <property type="match status" value="1"/>
</dbReference>
<dbReference type="PROSITE" id="PS51194">
    <property type="entry name" value="HELICASE_CTER"/>
    <property type="match status" value="1"/>
</dbReference>
<evidence type="ECO:0000259" key="8">
    <source>
        <dbReference type="PROSITE" id="PS51194"/>
    </source>
</evidence>
<dbReference type="AlphaFoldDB" id="A0A4P6MVK8"/>
<dbReference type="PANTHER" id="PTHR47959:SF13">
    <property type="entry name" value="ATP-DEPENDENT RNA HELICASE RHLE"/>
    <property type="match status" value="1"/>
</dbReference>
<dbReference type="InterPro" id="IPR011545">
    <property type="entry name" value="DEAD/DEAH_box_helicase_dom"/>
</dbReference>
<evidence type="ECO:0000256" key="2">
    <source>
        <dbReference type="ARBA" id="ARBA00022801"/>
    </source>
</evidence>
<dbReference type="PROSITE" id="PS51192">
    <property type="entry name" value="HELICASE_ATP_BIND_1"/>
    <property type="match status" value="1"/>
</dbReference>
<feature type="domain" description="Helicase ATP-binding" evidence="7">
    <location>
        <begin position="241"/>
        <end position="414"/>
    </location>
</feature>
<feature type="region of interest" description="Disordered" evidence="6">
    <location>
        <begin position="589"/>
        <end position="645"/>
    </location>
</feature>
<feature type="compositionally biased region" description="Basic and acidic residues" evidence="6">
    <location>
        <begin position="148"/>
        <end position="189"/>
    </location>
</feature>